<feature type="domain" description="Sigma 54 modulation/S30EA ribosomal protein C-terminal" evidence="9">
    <location>
        <begin position="1049"/>
        <end position="1102"/>
    </location>
</feature>
<evidence type="ECO:0000256" key="2">
    <source>
        <dbReference type="ARBA" id="ARBA00022490"/>
    </source>
</evidence>
<evidence type="ECO:0000313" key="10">
    <source>
        <dbReference type="EMBL" id="KAK9918009.1"/>
    </source>
</evidence>
<keyword evidence="3 7" id="KW-0853">WD repeat</keyword>
<dbReference type="InterPro" id="IPR032528">
    <property type="entry name" value="Ribosom_S30AE_C"/>
</dbReference>
<dbReference type="Pfam" id="PF00400">
    <property type="entry name" value="WD40"/>
    <property type="match status" value="2"/>
</dbReference>
<comment type="similarity">
    <text evidence="6">Belongs to the WD repeat WDR6 family.</text>
</comment>
<organism evidence="10 11">
    <name type="scientific">Coccomyxa subellipsoidea</name>
    <dbReference type="NCBI Taxonomy" id="248742"/>
    <lineage>
        <taxon>Eukaryota</taxon>
        <taxon>Viridiplantae</taxon>
        <taxon>Chlorophyta</taxon>
        <taxon>core chlorophytes</taxon>
        <taxon>Trebouxiophyceae</taxon>
        <taxon>Trebouxiophyceae incertae sedis</taxon>
        <taxon>Coccomyxaceae</taxon>
        <taxon>Coccomyxa</taxon>
    </lineage>
</organism>
<dbReference type="SMART" id="SM00320">
    <property type="entry name" value="WD40"/>
    <property type="match status" value="5"/>
</dbReference>
<sequence length="1109" mass="119472">MRLCHGDFTGDVTALWCYYPSTKDENIYIFAGFGSQIYAYNISDGNKTHSRAIVFEDGARVHGIHGTGGPWGPLLAVHGGRNAKVFLFRSTLYRLKGHDGSVHRVSWAPHGRILASASDDRTVRVWALPDEAPNANDKPVTLVAMRILYGHEARVWDVRFWGGLVISASEDCTCRIWKGPQMEMLTLQHTTAPLASAGQLTTGQQKPRGSKGDWVRSMALDSHDVLYVGTNAGRLQRVHLPHADRGEEHWEDLWDNGRAEPLVCVAVTRHAGPDTSVQEDGGVLASQTLVDPSEGVEDAWLAEASSPLGVRILRLDVDMDQQLLVCGDRTGNVLAFHFDAACLHSPGSHAKMPLIVVLKHAHQSLPVSLVSISPEGSVATASHEGNIQHYIFTPPASTSSTDRTLRSIFDRNEFPGISEVDALLLVNVERVSALTVIDSEDELPGPSGREDRVLSGFQADDWILYSMTHRCELARVRCGGWRRQYACHITSPTTFTFVYYRDRKIHVQRRRQPPAKLNGAGGYRDGASPSGVSSLHMLHHGREIQCVALIPAPEGQMPVAVITGGEDGTIQRLLYTSTQGLHASAEIGEHAAGTAVKSISVVPIGPGACVMISGGAKEVLMAWQLSWRGRAASSAQDTHSQANGQALALEHRWLSTRPPPKGGLRPRSNAPGCNSKGSEHRYMAVVGFAKEGSADVISIIAASWEQVSSLCYHAAPVLSLAHASIPSTSCQLVFSGATDGAVAVWNCGNNVSGVDEQQPVLTIPGLHQSGVNAMSAECLESSEEACRVLLATGGDDQALCLAIFRVTWLCAASIPAVVVLASVTVPNAHSSALRGVWTDGHLVASVGLDQRLRTWTALLKAAHDCSSDAAESASSLGVTAPSCSSARLHGSAVETHAVASAQPSTVKIITQGRHVEVTPALKSYVEEKLGKVVVKYEAAIKEVDVRLSASGGDASKGPKKQKTEITIYTIRNGVVRAEDVEESMYASIDLVCDKVARKLRKMKEKAIARGKWAGPGGPRGGETIGQSLPSEAEDLVDKLPTDQEAAAFPEVVRTKTFVLEPMSLEDALEQVEQVGHPFFVFRDRSSKQVRVLYKRKTRGYGVIVPQLDD</sequence>
<dbReference type="SUPFAM" id="SSF82171">
    <property type="entry name" value="DPP6 N-terminal domain-like"/>
    <property type="match status" value="1"/>
</dbReference>
<dbReference type="Gene3D" id="2.130.10.10">
    <property type="entry name" value="YVTN repeat-like/Quinoprotein amine dehydrogenase"/>
    <property type="match status" value="2"/>
</dbReference>
<dbReference type="Gene3D" id="3.30.160.100">
    <property type="entry name" value="Ribosome hibernation promotion factor-like"/>
    <property type="match status" value="1"/>
</dbReference>
<reference evidence="10 11" key="1">
    <citation type="journal article" date="2024" name="Nat. Commun.">
        <title>Phylogenomics reveals the evolutionary origins of lichenization in chlorophyte algae.</title>
        <authorList>
            <person name="Puginier C."/>
            <person name="Libourel C."/>
            <person name="Otte J."/>
            <person name="Skaloud P."/>
            <person name="Haon M."/>
            <person name="Grisel S."/>
            <person name="Petersen M."/>
            <person name="Berrin J.G."/>
            <person name="Delaux P.M."/>
            <person name="Dal Grande F."/>
            <person name="Keller J."/>
        </authorList>
    </citation>
    <scope>NUCLEOTIDE SEQUENCE [LARGE SCALE GENOMIC DNA]</scope>
    <source>
        <strain evidence="10 11">SAG 216-7</strain>
    </source>
</reference>
<accession>A0ABR2Z1C4</accession>
<dbReference type="SUPFAM" id="SSF50978">
    <property type="entry name" value="WD40 repeat-like"/>
    <property type="match status" value="1"/>
</dbReference>
<dbReference type="PROSITE" id="PS50294">
    <property type="entry name" value="WD_REPEATS_REGION"/>
    <property type="match status" value="1"/>
</dbReference>
<evidence type="ECO:0000259" key="9">
    <source>
        <dbReference type="Pfam" id="PF16321"/>
    </source>
</evidence>
<dbReference type="Gene3D" id="3.30.505.50">
    <property type="entry name" value="Sigma 54 modulation/S30EA ribosomal protein, C-terminal domain"/>
    <property type="match status" value="1"/>
</dbReference>
<dbReference type="InterPro" id="IPR034694">
    <property type="entry name" value="HPF_long/plastid"/>
</dbReference>
<keyword evidence="5" id="KW-0677">Repeat</keyword>
<keyword evidence="4" id="KW-0819">tRNA processing</keyword>
<comment type="caution">
    <text evidence="10">The sequence shown here is derived from an EMBL/GenBank/DDBJ whole genome shotgun (WGS) entry which is preliminary data.</text>
</comment>
<keyword evidence="11" id="KW-1185">Reference proteome</keyword>
<dbReference type="PANTHER" id="PTHR14344:SF3">
    <property type="entry name" value="WD REPEAT-CONTAINING PROTEIN 6"/>
    <property type="match status" value="1"/>
</dbReference>
<dbReference type="InterPro" id="IPR051973">
    <property type="entry name" value="tRNA_Anticodon_Mtase-Reg"/>
</dbReference>
<evidence type="ECO:0000256" key="4">
    <source>
        <dbReference type="ARBA" id="ARBA00022694"/>
    </source>
</evidence>
<dbReference type="Pfam" id="PF02482">
    <property type="entry name" value="Ribosomal_S30AE"/>
    <property type="match status" value="1"/>
</dbReference>
<dbReference type="NCBIfam" id="TIGR00741">
    <property type="entry name" value="yfiA"/>
    <property type="match status" value="1"/>
</dbReference>
<comment type="subcellular location">
    <subcellularLocation>
        <location evidence="1">Cytoplasm</location>
    </subcellularLocation>
</comment>
<dbReference type="InterPro" id="IPR001680">
    <property type="entry name" value="WD40_rpt"/>
</dbReference>
<dbReference type="InterPro" id="IPR003489">
    <property type="entry name" value="RHF/RaiA"/>
</dbReference>
<dbReference type="InterPro" id="IPR036567">
    <property type="entry name" value="RHF-like"/>
</dbReference>
<proteinExistence type="inferred from homology"/>
<dbReference type="EMBL" id="JALJOT010000001">
    <property type="protein sequence ID" value="KAK9918009.1"/>
    <property type="molecule type" value="Genomic_DNA"/>
</dbReference>
<evidence type="ECO:0000256" key="8">
    <source>
        <dbReference type="SAM" id="MobiDB-lite"/>
    </source>
</evidence>
<evidence type="ECO:0000256" key="7">
    <source>
        <dbReference type="PROSITE-ProRule" id="PRU00221"/>
    </source>
</evidence>
<dbReference type="Pfam" id="PF16321">
    <property type="entry name" value="Ribosom_S30AE_C"/>
    <property type="match status" value="1"/>
</dbReference>
<feature type="repeat" description="WD" evidence="7">
    <location>
        <begin position="95"/>
        <end position="126"/>
    </location>
</feature>
<dbReference type="PANTHER" id="PTHR14344">
    <property type="entry name" value="WD REPEAT PROTEIN"/>
    <property type="match status" value="1"/>
</dbReference>
<dbReference type="InterPro" id="IPR038416">
    <property type="entry name" value="Ribosom_S30AE_C_sf"/>
</dbReference>
<evidence type="ECO:0000313" key="11">
    <source>
        <dbReference type="Proteomes" id="UP001491310"/>
    </source>
</evidence>
<dbReference type="CDD" id="cd00552">
    <property type="entry name" value="RaiA"/>
    <property type="match status" value="1"/>
</dbReference>
<feature type="region of interest" description="Disordered" evidence="8">
    <location>
        <begin position="657"/>
        <end position="676"/>
    </location>
</feature>
<dbReference type="Proteomes" id="UP001491310">
    <property type="component" value="Unassembled WGS sequence"/>
</dbReference>
<gene>
    <name evidence="10" type="ORF">WJX75_000504</name>
</gene>
<evidence type="ECO:0000256" key="6">
    <source>
        <dbReference type="ARBA" id="ARBA00038255"/>
    </source>
</evidence>
<evidence type="ECO:0000256" key="3">
    <source>
        <dbReference type="ARBA" id="ARBA00022574"/>
    </source>
</evidence>
<dbReference type="HAMAP" id="MF_00839">
    <property type="entry name" value="HPF"/>
    <property type="match status" value="1"/>
</dbReference>
<name>A0ABR2Z1C4_9CHLO</name>
<dbReference type="SUPFAM" id="SSF69754">
    <property type="entry name" value="Ribosome binding protein Y (YfiA homologue)"/>
    <property type="match status" value="1"/>
</dbReference>
<dbReference type="PROSITE" id="PS50082">
    <property type="entry name" value="WD_REPEATS_2"/>
    <property type="match status" value="1"/>
</dbReference>
<dbReference type="InterPro" id="IPR036322">
    <property type="entry name" value="WD40_repeat_dom_sf"/>
</dbReference>
<dbReference type="InterPro" id="IPR015943">
    <property type="entry name" value="WD40/YVTN_repeat-like_dom_sf"/>
</dbReference>
<keyword evidence="2" id="KW-0963">Cytoplasm</keyword>
<evidence type="ECO:0000256" key="5">
    <source>
        <dbReference type="ARBA" id="ARBA00022737"/>
    </source>
</evidence>
<evidence type="ECO:0000256" key="1">
    <source>
        <dbReference type="ARBA" id="ARBA00004496"/>
    </source>
</evidence>
<protein>
    <recommendedName>
        <fullName evidence="9">Sigma 54 modulation/S30EA ribosomal protein C-terminal domain-containing protein</fullName>
    </recommendedName>
</protein>